<protein>
    <recommendedName>
        <fullName evidence="1">peptidyl-tRNA hydrolase</fullName>
        <ecNumber evidence="1">3.1.1.29</ecNumber>
    </recommendedName>
</protein>
<dbReference type="SUPFAM" id="SSF102462">
    <property type="entry name" value="Peptidyl-tRNA hydrolase II"/>
    <property type="match status" value="1"/>
</dbReference>
<dbReference type="GO" id="GO:0004045">
    <property type="term" value="F:peptidyl-tRNA hydrolase activity"/>
    <property type="evidence" value="ECO:0007669"/>
    <property type="project" value="UniProtKB-EC"/>
</dbReference>
<dbReference type="InterPro" id="IPR002833">
    <property type="entry name" value="PTH2"/>
</dbReference>
<evidence type="ECO:0000313" key="5">
    <source>
        <dbReference type="Proteomes" id="UP001253193"/>
    </source>
</evidence>
<organism evidence="4 5">
    <name type="scientific">Vibrio parahaemolyticus</name>
    <dbReference type="NCBI Taxonomy" id="670"/>
    <lineage>
        <taxon>Bacteria</taxon>
        <taxon>Pseudomonadati</taxon>
        <taxon>Pseudomonadota</taxon>
        <taxon>Gammaproteobacteria</taxon>
        <taxon>Vibrionales</taxon>
        <taxon>Vibrionaceae</taxon>
        <taxon>Vibrio</taxon>
    </lineage>
</organism>
<accession>A0AAW8PZB1</accession>
<proteinExistence type="predicted"/>
<dbReference type="Pfam" id="PF01981">
    <property type="entry name" value="PTH2"/>
    <property type="match status" value="1"/>
</dbReference>
<keyword evidence="2 4" id="KW-0378">Hydrolase</keyword>
<evidence type="ECO:0000313" key="4">
    <source>
        <dbReference type="EMBL" id="MDS1821302.1"/>
    </source>
</evidence>
<gene>
    <name evidence="4" type="ORF">QX249_11560</name>
</gene>
<dbReference type="InterPro" id="IPR023476">
    <property type="entry name" value="Pep_tRNA_hydro_II_dom_sf"/>
</dbReference>
<dbReference type="EC" id="3.1.1.29" evidence="1"/>
<reference evidence="4" key="1">
    <citation type="submission" date="2023-06" db="EMBL/GenBank/DDBJ databases">
        <title>Genomic Diversity of Vibrio spp. and Metagenomic Analysis of Pathogens in Florida Gulf Coastal Waters Following Hurricane Ian.</title>
        <authorList>
            <person name="Brumfield K.D."/>
        </authorList>
    </citation>
    <scope>NUCLEOTIDE SEQUENCE</scope>
    <source>
        <strain evidence="4">WBS2B-138</strain>
    </source>
</reference>
<comment type="catalytic activity">
    <reaction evidence="3">
        <text>an N-acyl-L-alpha-aminoacyl-tRNA + H2O = an N-acyl-L-amino acid + a tRNA + H(+)</text>
        <dbReference type="Rhea" id="RHEA:54448"/>
        <dbReference type="Rhea" id="RHEA-COMP:10123"/>
        <dbReference type="Rhea" id="RHEA-COMP:13883"/>
        <dbReference type="ChEBI" id="CHEBI:15377"/>
        <dbReference type="ChEBI" id="CHEBI:15378"/>
        <dbReference type="ChEBI" id="CHEBI:59874"/>
        <dbReference type="ChEBI" id="CHEBI:78442"/>
        <dbReference type="ChEBI" id="CHEBI:138191"/>
        <dbReference type="EC" id="3.1.1.29"/>
    </reaction>
</comment>
<dbReference type="Gene3D" id="3.40.1490.10">
    <property type="entry name" value="Bit1"/>
    <property type="match status" value="1"/>
</dbReference>
<name>A0AAW8PZB1_VIBPH</name>
<sequence length="244" mass="27138">MKIQLFVRNDISMPLGKICAQCAHALNKAVLDRLSATQTEQLTTLSPTNQLRDIISRFNEVEISIEYGDLDHILSSAESDTAFIRDRGRTIFNEPTITVSWATSGWGEPVTDSLPFNSGDIPFKQPIFVNRSNKLVDESDVIKAAASASTTILVSLSDENGDIKLKNDDPMLSWLQNGFGKTVVGCKKASHFDSCIAKLRDEQGFMNTEVSNDKGTFLLAHYPISSEVIELYTRNKYTRLLDNL</sequence>
<dbReference type="RefSeq" id="WP_311020177.1">
    <property type="nucleotide sequence ID" value="NZ_JAUHGG010000003.1"/>
</dbReference>
<dbReference type="Proteomes" id="UP001253193">
    <property type="component" value="Unassembled WGS sequence"/>
</dbReference>
<evidence type="ECO:0000256" key="2">
    <source>
        <dbReference type="ARBA" id="ARBA00022801"/>
    </source>
</evidence>
<evidence type="ECO:0000256" key="3">
    <source>
        <dbReference type="ARBA" id="ARBA00048707"/>
    </source>
</evidence>
<dbReference type="EMBL" id="JAUHGG010000003">
    <property type="protein sequence ID" value="MDS1821302.1"/>
    <property type="molecule type" value="Genomic_DNA"/>
</dbReference>
<evidence type="ECO:0000256" key="1">
    <source>
        <dbReference type="ARBA" id="ARBA00013260"/>
    </source>
</evidence>
<dbReference type="AlphaFoldDB" id="A0AAW8PZB1"/>
<comment type="caution">
    <text evidence="4">The sequence shown here is derived from an EMBL/GenBank/DDBJ whole genome shotgun (WGS) entry which is preliminary data.</text>
</comment>